<proteinExistence type="predicted"/>
<keyword evidence="3" id="KW-1185">Reference proteome</keyword>
<gene>
    <name evidence="2" type="ORF">CDAR_186831</name>
</gene>
<dbReference type="Proteomes" id="UP001054837">
    <property type="component" value="Unassembled WGS sequence"/>
</dbReference>
<dbReference type="AlphaFoldDB" id="A0AAV4PQB9"/>
<evidence type="ECO:0000313" key="3">
    <source>
        <dbReference type="Proteomes" id="UP001054837"/>
    </source>
</evidence>
<evidence type="ECO:0000256" key="1">
    <source>
        <dbReference type="SAM" id="MobiDB-lite"/>
    </source>
</evidence>
<accession>A0AAV4PQB9</accession>
<evidence type="ECO:0000313" key="2">
    <source>
        <dbReference type="EMBL" id="GIX98328.1"/>
    </source>
</evidence>
<reference evidence="2 3" key="1">
    <citation type="submission" date="2021-06" db="EMBL/GenBank/DDBJ databases">
        <title>Caerostris darwini draft genome.</title>
        <authorList>
            <person name="Kono N."/>
            <person name="Arakawa K."/>
        </authorList>
    </citation>
    <scope>NUCLEOTIDE SEQUENCE [LARGE SCALE GENOMIC DNA]</scope>
</reference>
<feature type="region of interest" description="Disordered" evidence="1">
    <location>
        <begin position="67"/>
        <end position="98"/>
    </location>
</feature>
<dbReference type="EMBL" id="BPLQ01003141">
    <property type="protein sequence ID" value="GIX98328.1"/>
    <property type="molecule type" value="Genomic_DNA"/>
</dbReference>
<sequence>MIVNPNRIFPSNTVHCFYKRTLENLSLSYQNKTQGPPTRFPTCASTVTHKNTDRTCAPEGVLTTLKGSLTGAEGKGQSSRKKERGEHPEGVKIHPVWV</sequence>
<name>A0AAV4PQB9_9ARAC</name>
<protein>
    <submittedName>
        <fullName evidence="2">Uncharacterized protein</fullName>
    </submittedName>
</protein>
<comment type="caution">
    <text evidence="2">The sequence shown here is derived from an EMBL/GenBank/DDBJ whole genome shotgun (WGS) entry which is preliminary data.</text>
</comment>
<organism evidence="2 3">
    <name type="scientific">Caerostris darwini</name>
    <dbReference type="NCBI Taxonomy" id="1538125"/>
    <lineage>
        <taxon>Eukaryota</taxon>
        <taxon>Metazoa</taxon>
        <taxon>Ecdysozoa</taxon>
        <taxon>Arthropoda</taxon>
        <taxon>Chelicerata</taxon>
        <taxon>Arachnida</taxon>
        <taxon>Araneae</taxon>
        <taxon>Araneomorphae</taxon>
        <taxon>Entelegynae</taxon>
        <taxon>Araneoidea</taxon>
        <taxon>Araneidae</taxon>
        <taxon>Caerostris</taxon>
    </lineage>
</organism>
<feature type="compositionally biased region" description="Basic and acidic residues" evidence="1">
    <location>
        <begin position="83"/>
        <end position="92"/>
    </location>
</feature>